<reference evidence="2 3" key="1">
    <citation type="submission" date="2016-03" db="EMBL/GenBank/DDBJ databases">
        <authorList>
            <person name="Ploux O."/>
        </authorList>
    </citation>
    <scope>NUCLEOTIDE SEQUENCE [LARGE SCALE GENOMIC DNA]</scope>
    <source>
        <strain evidence="2 3">R0</strain>
    </source>
</reference>
<dbReference type="OrthoDB" id="5293553at2"/>
<comment type="caution">
    <text evidence="2">The sequence shown here is derived from an EMBL/GenBank/DDBJ whole genome shotgun (WGS) entry which is preliminary data.</text>
</comment>
<organism evidence="2 3">
    <name type="scientific">Bdellovibrio bacteriovorus</name>
    <dbReference type="NCBI Taxonomy" id="959"/>
    <lineage>
        <taxon>Bacteria</taxon>
        <taxon>Pseudomonadati</taxon>
        <taxon>Bdellovibrionota</taxon>
        <taxon>Bdellovibrionia</taxon>
        <taxon>Bdellovibrionales</taxon>
        <taxon>Pseudobdellovibrionaceae</taxon>
        <taxon>Bdellovibrio</taxon>
    </lineage>
</organism>
<accession>A0A150WNG5</accession>
<keyword evidence="1" id="KW-0732">Signal</keyword>
<dbReference type="Proteomes" id="UP000075320">
    <property type="component" value="Unassembled WGS sequence"/>
</dbReference>
<gene>
    <name evidence="2" type="ORF">AZI86_01835</name>
</gene>
<keyword evidence="3" id="KW-1185">Reference proteome</keyword>
<dbReference type="AlphaFoldDB" id="A0A150WNG5"/>
<feature type="chain" id="PRO_5007573014" description="Lipocalin-like domain-containing protein" evidence="1">
    <location>
        <begin position="19"/>
        <end position="136"/>
    </location>
</feature>
<sequence length="136" mass="15205">MKTLLLAMTMIWASSALATEITPGNLIGTYKVSASALFKQFYGNIYVQSTSDFEFERTYPDGRKEARCQGTYTLTGPVNARVLQGYGTCPEDRQKKLDFRIEFNNKTMEDLERGTTVQVRSSLSGGVRVNATVKKQ</sequence>
<protein>
    <recommendedName>
        <fullName evidence="4">Lipocalin-like domain-containing protein</fullName>
    </recommendedName>
</protein>
<name>A0A150WNG5_BDEBC</name>
<feature type="signal peptide" evidence="1">
    <location>
        <begin position="1"/>
        <end position="18"/>
    </location>
</feature>
<dbReference type="EMBL" id="LUKE01000001">
    <property type="protein sequence ID" value="KYG65839.1"/>
    <property type="molecule type" value="Genomic_DNA"/>
</dbReference>
<evidence type="ECO:0000313" key="3">
    <source>
        <dbReference type="Proteomes" id="UP000075320"/>
    </source>
</evidence>
<proteinExistence type="predicted"/>
<evidence type="ECO:0008006" key="4">
    <source>
        <dbReference type="Google" id="ProtNLM"/>
    </source>
</evidence>
<dbReference type="RefSeq" id="WP_061833382.1">
    <property type="nucleotide sequence ID" value="NZ_LUKE01000001.1"/>
</dbReference>
<evidence type="ECO:0000313" key="2">
    <source>
        <dbReference type="EMBL" id="KYG65839.1"/>
    </source>
</evidence>
<evidence type="ECO:0000256" key="1">
    <source>
        <dbReference type="SAM" id="SignalP"/>
    </source>
</evidence>